<organism evidence="2 3">
    <name type="scientific">Populus tomentosa</name>
    <name type="common">Chinese white poplar</name>
    <dbReference type="NCBI Taxonomy" id="118781"/>
    <lineage>
        <taxon>Eukaryota</taxon>
        <taxon>Viridiplantae</taxon>
        <taxon>Streptophyta</taxon>
        <taxon>Embryophyta</taxon>
        <taxon>Tracheophyta</taxon>
        <taxon>Spermatophyta</taxon>
        <taxon>Magnoliopsida</taxon>
        <taxon>eudicotyledons</taxon>
        <taxon>Gunneridae</taxon>
        <taxon>Pentapetalae</taxon>
        <taxon>rosids</taxon>
        <taxon>fabids</taxon>
        <taxon>Malpighiales</taxon>
        <taxon>Salicaceae</taxon>
        <taxon>Saliceae</taxon>
        <taxon>Populus</taxon>
    </lineage>
</organism>
<keyword evidence="1" id="KW-0472">Membrane</keyword>
<comment type="caution">
    <text evidence="2">The sequence shown here is derived from an EMBL/GenBank/DDBJ whole genome shotgun (WGS) entry which is preliminary data.</text>
</comment>
<keyword evidence="1" id="KW-0812">Transmembrane</keyword>
<evidence type="ECO:0000256" key="1">
    <source>
        <dbReference type="SAM" id="Phobius"/>
    </source>
</evidence>
<accession>A0A8X7Z181</accession>
<dbReference type="EMBL" id="JAAWWB010000020">
    <property type="protein sequence ID" value="KAG6758253.1"/>
    <property type="molecule type" value="Genomic_DNA"/>
</dbReference>
<protein>
    <submittedName>
        <fullName evidence="2">Uncharacterized protein</fullName>
    </submittedName>
</protein>
<keyword evidence="3" id="KW-1185">Reference proteome</keyword>
<feature type="transmembrane region" description="Helical" evidence="1">
    <location>
        <begin position="21"/>
        <end position="42"/>
    </location>
</feature>
<name>A0A8X7Z181_POPTO</name>
<proteinExistence type="predicted"/>
<keyword evidence="1" id="KW-1133">Transmembrane helix</keyword>
<sequence>MAVGPPRRLITLLKRHKGGKRMGFGTGLAVGAVAGALGGLALEEGLKYEEKIAEKVENDLALFLFALHLNIFVIALVNLISLAPDVLEWSRVYLFISSLHGGIVMEELELNSFFFPPLLRPMLVERGKGEGIQSFNFVSKFELDICSGKRLFAVACKFIQVYALHSDSCFSLPPDAATSLSSVGLCSSFPHITTSPFFHERRKAVVFAVIFVLLLYEDFDLVEYNILANLNSLSI</sequence>
<dbReference type="AlphaFoldDB" id="A0A8X7Z181"/>
<evidence type="ECO:0000313" key="2">
    <source>
        <dbReference type="EMBL" id="KAG6758253.1"/>
    </source>
</evidence>
<reference evidence="2" key="1">
    <citation type="journal article" date="2020" name="bioRxiv">
        <title>Hybrid origin of Populus tomentosa Carr. identified through genome sequencing and phylogenomic analysis.</title>
        <authorList>
            <person name="An X."/>
            <person name="Gao K."/>
            <person name="Chen Z."/>
            <person name="Li J."/>
            <person name="Yang X."/>
            <person name="Yang X."/>
            <person name="Zhou J."/>
            <person name="Guo T."/>
            <person name="Zhao T."/>
            <person name="Huang S."/>
            <person name="Miao D."/>
            <person name="Khan W.U."/>
            <person name="Rao P."/>
            <person name="Ye M."/>
            <person name="Lei B."/>
            <person name="Liao W."/>
            <person name="Wang J."/>
            <person name="Ji L."/>
            <person name="Li Y."/>
            <person name="Guo B."/>
            <person name="Mustafa N.S."/>
            <person name="Li S."/>
            <person name="Yun Q."/>
            <person name="Keller S.R."/>
            <person name="Mao J."/>
            <person name="Zhang R."/>
            <person name="Strauss S.H."/>
        </authorList>
    </citation>
    <scope>NUCLEOTIDE SEQUENCE</scope>
    <source>
        <strain evidence="2">GM15</strain>
        <tissue evidence="2">Leaf</tissue>
    </source>
</reference>
<feature type="transmembrane region" description="Helical" evidence="1">
    <location>
        <begin position="62"/>
        <end position="83"/>
    </location>
</feature>
<gene>
    <name evidence="2" type="ORF">POTOM_038591</name>
</gene>
<dbReference type="Proteomes" id="UP000886885">
    <property type="component" value="Chromosome 10D"/>
</dbReference>
<evidence type="ECO:0000313" key="3">
    <source>
        <dbReference type="Proteomes" id="UP000886885"/>
    </source>
</evidence>